<evidence type="ECO:0000256" key="7">
    <source>
        <dbReference type="SAM" id="Phobius"/>
    </source>
</evidence>
<dbReference type="SUPFAM" id="SSF103473">
    <property type="entry name" value="MFS general substrate transporter"/>
    <property type="match status" value="1"/>
</dbReference>
<gene>
    <name evidence="9" type="primary">Dwil\GK18034</name>
    <name evidence="9" type="ORF">Dwil_GK18034</name>
</gene>
<proteinExistence type="predicted"/>
<feature type="transmembrane region" description="Helical" evidence="7">
    <location>
        <begin position="685"/>
        <end position="703"/>
    </location>
</feature>
<dbReference type="PANTHER" id="PTHR23504:SF1">
    <property type="entry name" value="GH21943P-RELATED"/>
    <property type="match status" value="1"/>
</dbReference>
<keyword evidence="10" id="KW-1185">Reference proteome</keyword>
<dbReference type="InterPro" id="IPR011701">
    <property type="entry name" value="MFS"/>
</dbReference>
<dbReference type="PROSITE" id="PS50850">
    <property type="entry name" value="MFS"/>
    <property type="match status" value="1"/>
</dbReference>
<organism evidence="9 10">
    <name type="scientific">Drosophila willistoni</name>
    <name type="common">Fruit fly</name>
    <dbReference type="NCBI Taxonomy" id="7260"/>
    <lineage>
        <taxon>Eukaryota</taxon>
        <taxon>Metazoa</taxon>
        <taxon>Ecdysozoa</taxon>
        <taxon>Arthropoda</taxon>
        <taxon>Hexapoda</taxon>
        <taxon>Insecta</taxon>
        <taxon>Pterygota</taxon>
        <taxon>Neoptera</taxon>
        <taxon>Endopterygota</taxon>
        <taxon>Diptera</taxon>
        <taxon>Brachycera</taxon>
        <taxon>Muscomorpha</taxon>
        <taxon>Ephydroidea</taxon>
        <taxon>Drosophilidae</taxon>
        <taxon>Drosophila</taxon>
        <taxon>Sophophora</taxon>
    </lineage>
</organism>
<dbReference type="GO" id="GO:0016020">
    <property type="term" value="C:membrane"/>
    <property type="evidence" value="ECO:0007669"/>
    <property type="project" value="UniProtKB-SubCell"/>
</dbReference>
<feature type="transmembrane region" description="Helical" evidence="7">
    <location>
        <begin position="417"/>
        <end position="436"/>
    </location>
</feature>
<keyword evidence="2" id="KW-0813">Transport</keyword>
<dbReference type="PANTHER" id="PTHR23504">
    <property type="entry name" value="MAJOR FACILITATOR SUPERFAMILY DOMAIN-CONTAINING PROTEIN 10"/>
    <property type="match status" value="1"/>
</dbReference>
<dbReference type="PRINTS" id="PR01035">
    <property type="entry name" value="TCRTETA"/>
</dbReference>
<accession>A0A0Q9X2Z9</accession>
<dbReference type="Gene3D" id="1.20.1250.20">
    <property type="entry name" value="MFS general substrate transporter like domains"/>
    <property type="match status" value="1"/>
</dbReference>
<evidence type="ECO:0000313" key="9">
    <source>
        <dbReference type="EMBL" id="KRF99184.1"/>
    </source>
</evidence>
<protein>
    <submittedName>
        <fullName evidence="9">Uncharacterized protein, isoform B</fullName>
    </submittedName>
</protein>
<keyword evidence="4 7" id="KW-1133">Transmembrane helix</keyword>
<feature type="region of interest" description="Disordered" evidence="6">
    <location>
        <begin position="91"/>
        <end position="110"/>
    </location>
</feature>
<evidence type="ECO:0000259" key="8">
    <source>
        <dbReference type="PROSITE" id="PS50850"/>
    </source>
</evidence>
<evidence type="ECO:0000313" key="10">
    <source>
        <dbReference type="Proteomes" id="UP000007798"/>
    </source>
</evidence>
<dbReference type="AlphaFoldDB" id="A0A0Q9X2Z9"/>
<dbReference type="GO" id="GO:0022857">
    <property type="term" value="F:transmembrane transporter activity"/>
    <property type="evidence" value="ECO:0007669"/>
    <property type="project" value="InterPro"/>
</dbReference>
<feature type="transmembrane region" description="Helical" evidence="7">
    <location>
        <begin position="383"/>
        <end position="405"/>
    </location>
</feature>
<sequence length="745" mass="79686">MRKRQQINDDEADKDSRDENRFQLDDETETEIERERETDLNDMKSDAKHIIRQSDQDQDSGEQTETQSTHSSSSTPTTADVADVETVSSLPLSPIPAAPVTSTTPATSTSSYVVRPGHLLKRFAPSLRTNKKSNCKSSSGGDHLANLDNVPTVSCRSAIRPTLMNVANASLLLPPPTLASTSITQTSCYAATAHPSAAFAETALASTVAASSGSSCSGSRPCGGGGGGAGGGALSGGTSSSTHRRTHSAASYISMRSQGGVSETPVPQRNRFFEWLRVACNICCCKSSGIGEPSVHHALVVIFLEFFAWGLLTMPIISTLNQTFPDHTFLMNGLVMGIKGILSFLSAPLIGALSDIWGRKFFLLVTVFFTCLPIPLMSINTWWFFAMISISGAFAVTFSVVFAYVADVTTPEERSKAYGLASATFAASLVISPALGNALMDMYGGTLVVALSTAIALLDVFFILVAVPESLSEKVRPASWGAPISWEQADPFLALRKVGTDKTVLMLCLTVLLSYLPEAGEYSCMFVYLKLKMGFNYMEVSVFIAIVGILSITVQVTLGSFMKVFGAKRTIIVGLALEIVQLLWYGFGSQKWMMWSAGVVAALGSITYPAISAFVSLYAAPESQGAVQGMITGMRGLCNGLGPAVFGVIFYLFNVDLNDDTYAKSSGNRATNVEKISQHIPGPPFVFGALCVFCAIIVSLFIPEGQQTNLEKKRASLDVQYEIETGHKAPSSLAPLIRSDSLAQL</sequence>
<dbReference type="InterPro" id="IPR005829">
    <property type="entry name" value="Sugar_transporter_CS"/>
</dbReference>
<dbReference type="Pfam" id="PF07690">
    <property type="entry name" value="MFS_1"/>
    <property type="match status" value="1"/>
</dbReference>
<feature type="compositionally biased region" description="Low complexity" evidence="6">
    <location>
        <begin position="63"/>
        <end position="78"/>
    </location>
</feature>
<dbReference type="PROSITE" id="PS00216">
    <property type="entry name" value="SUGAR_TRANSPORT_1"/>
    <property type="match status" value="1"/>
</dbReference>
<reference evidence="9 10" key="1">
    <citation type="journal article" date="2007" name="Nature">
        <title>Evolution of genes and genomes on the Drosophila phylogeny.</title>
        <authorList>
            <consortium name="Drosophila 12 Genomes Consortium"/>
            <person name="Clark A.G."/>
            <person name="Eisen M.B."/>
            <person name="Smith D.R."/>
            <person name="Bergman C.M."/>
            <person name="Oliver B."/>
            <person name="Markow T.A."/>
            <person name="Kaufman T.C."/>
            <person name="Kellis M."/>
            <person name="Gelbart W."/>
            <person name="Iyer V.N."/>
            <person name="Pollard D.A."/>
            <person name="Sackton T.B."/>
            <person name="Larracuente A.M."/>
            <person name="Singh N.D."/>
            <person name="Abad J.P."/>
            <person name="Abt D.N."/>
            <person name="Adryan B."/>
            <person name="Aguade M."/>
            <person name="Akashi H."/>
            <person name="Anderson W.W."/>
            <person name="Aquadro C.F."/>
            <person name="Ardell D.H."/>
            <person name="Arguello R."/>
            <person name="Artieri C.G."/>
            <person name="Barbash D.A."/>
            <person name="Barker D."/>
            <person name="Barsanti P."/>
            <person name="Batterham P."/>
            <person name="Batzoglou S."/>
            <person name="Begun D."/>
            <person name="Bhutkar A."/>
            <person name="Blanco E."/>
            <person name="Bosak S.A."/>
            <person name="Bradley R.K."/>
            <person name="Brand A.D."/>
            <person name="Brent M.R."/>
            <person name="Brooks A.N."/>
            <person name="Brown R.H."/>
            <person name="Butlin R.K."/>
            <person name="Caggese C."/>
            <person name="Calvi B.R."/>
            <person name="Bernardo de Carvalho A."/>
            <person name="Caspi A."/>
            <person name="Castrezana S."/>
            <person name="Celniker S.E."/>
            <person name="Chang J.L."/>
            <person name="Chapple C."/>
            <person name="Chatterji S."/>
            <person name="Chinwalla A."/>
            <person name="Civetta A."/>
            <person name="Clifton S.W."/>
            <person name="Comeron J.M."/>
            <person name="Costello J.C."/>
            <person name="Coyne J.A."/>
            <person name="Daub J."/>
            <person name="David R.G."/>
            <person name="Delcher A.L."/>
            <person name="Delehaunty K."/>
            <person name="Do C.B."/>
            <person name="Ebling H."/>
            <person name="Edwards K."/>
            <person name="Eickbush T."/>
            <person name="Evans J.D."/>
            <person name="Filipski A."/>
            <person name="Findeiss S."/>
            <person name="Freyhult E."/>
            <person name="Fulton L."/>
            <person name="Fulton R."/>
            <person name="Garcia A.C."/>
            <person name="Gardiner A."/>
            <person name="Garfield D.A."/>
            <person name="Garvin B.E."/>
            <person name="Gibson G."/>
            <person name="Gilbert D."/>
            <person name="Gnerre S."/>
            <person name="Godfrey J."/>
            <person name="Good R."/>
            <person name="Gotea V."/>
            <person name="Gravely B."/>
            <person name="Greenberg A.J."/>
            <person name="Griffiths-Jones S."/>
            <person name="Gross S."/>
            <person name="Guigo R."/>
            <person name="Gustafson E.A."/>
            <person name="Haerty W."/>
            <person name="Hahn M.W."/>
            <person name="Halligan D.L."/>
            <person name="Halpern A.L."/>
            <person name="Halter G.M."/>
            <person name="Han M.V."/>
            <person name="Heger A."/>
            <person name="Hillier L."/>
            <person name="Hinrichs A.S."/>
            <person name="Holmes I."/>
            <person name="Hoskins R.A."/>
            <person name="Hubisz M.J."/>
            <person name="Hultmark D."/>
            <person name="Huntley M.A."/>
            <person name="Jaffe D.B."/>
            <person name="Jagadeeshan S."/>
            <person name="Jeck W.R."/>
            <person name="Johnson J."/>
            <person name="Jones C.D."/>
            <person name="Jordan W.C."/>
            <person name="Karpen G.H."/>
            <person name="Kataoka E."/>
            <person name="Keightley P.D."/>
            <person name="Kheradpour P."/>
            <person name="Kirkness E.F."/>
            <person name="Koerich L.B."/>
            <person name="Kristiansen K."/>
            <person name="Kudrna D."/>
            <person name="Kulathinal R.J."/>
            <person name="Kumar S."/>
            <person name="Kwok R."/>
            <person name="Lander E."/>
            <person name="Langley C.H."/>
            <person name="Lapoint R."/>
            <person name="Lazzaro B.P."/>
            <person name="Lee S.J."/>
            <person name="Levesque L."/>
            <person name="Li R."/>
            <person name="Lin C.F."/>
            <person name="Lin M.F."/>
            <person name="Lindblad-Toh K."/>
            <person name="Llopart A."/>
            <person name="Long M."/>
            <person name="Low L."/>
            <person name="Lozovsky E."/>
            <person name="Lu J."/>
            <person name="Luo M."/>
            <person name="Machado C.A."/>
            <person name="Makalowski W."/>
            <person name="Marzo M."/>
            <person name="Matsuda M."/>
            <person name="Matzkin L."/>
            <person name="McAllister B."/>
            <person name="McBride C.S."/>
            <person name="McKernan B."/>
            <person name="McKernan K."/>
            <person name="Mendez-Lago M."/>
            <person name="Minx P."/>
            <person name="Mollenhauer M.U."/>
            <person name="Montooth K."/>
            <person name="Mount S.M."/>
            <person name="Mu X."/>
            <person name="Myers E."/>
            <person name="Negre B."/>
            <person name="Newfeld S."/>
            <person name="Nielsen R."/>
            <person name="Noor M.A."/>
            <person name="O'Grady P."/>
            <person name="Pachter L."/>
            <person name="Papaceit M."/>
            <person name="Parisi M.J."/>
            <person name="Parisi M."/>
            <person name="Parts L."/>
            <person name="Pedersen J.S."/>
            <person name="Pesole G."/>
            <person name="Phillippy A.M."/>
            <person name="Ponting C.P."/>
            <person name="Pop M."/>
            <person name="Porcelli D."/>
            <person name="Powell J.R."/>
            <person name="Prohaska S."/>
            <person name="Pruitt K."/>
            <person name="Puig M."/>
            <person name="Quesneville H."/>
            <person name="Ram K.R."/>
            <person name="Rand D."/>
            <person name="Rasmussen M.D."/>
            <person name="Reed L.K."/>
            <person name="Reenan R."/>
            <person name="Reily A."/>
            <person name="Remington K.A."/>
            <person name="Rieger T.T."/>
            <person name="Ritchie M.G."/>
            <person name="Robin C."/>
            <person name="Rogers Y.H."/>
            <person name="Rohde C."/>
            <person name="Rozas J."/>
            <person name="Rubenfield M.J."/>
            <person name="Ruiz A."/>
            <person name="Russo S."/>
            <person name="Salzberg S.L."/>
            <person name="Sanchez-Gracia A."/>
            <person name="Saranga D.J."/>
            <person name="Sato H."/>
            <person name="Schaeffer S.W."/>
            <person name="Schatz M.C."/>
            <person name="Schlenke T."/>
            <person name="Schwartz R."/>
            <person name="Segarra C."/>
            <person name="Singh R.S."/>
            <person name="Sirot L."/>
            <person name="Sirota M."/>
            <person name="Sisneros N.B."/>
            <person name="Smith C.D."/>
            <person name="Smith T.F."/>
            <person name="Spieth J."/>
            <person name="Stage D.E."/>
            <person name="Stark A."/>
            <person name="Stephan W."/>
            <person name="Strausberg R.L."/>
            <person name="Strempel S."/>
            <person name="Sturgill D."/>
            <person name="Sutton G."/>
            <person name="Sutton G.G."/>
            <person name="Tao W."/>
            <person name="Teichmann S."/>
            <person name="Tobari Y.N."/>
            <person name="Tomimura Y."/>
            <person name="Tsolas J.M."/>
            <person name="Valente V.L."/>
            <person name="Venter E."/>
            <person name="Venter J.C."/>
            <person name="Vicario S."/>
            <person name="Vieira F.G."/>
            <person name="Vilella A.J."/>
            <person name="Villasante A."/>
            <person name="Walenz B."/>
            <person name="Wang J."/>
            <person name="Wasserman M."/>
            <person name="Watts T."/>
            <person name="Wilson D."/>
            <person name="Wilson R.K."/>
            <person name="Wing R.A."/>
            <person name="Wolfner M.F."/>
            <person name="Wong A."/>
            <person name="Wong G.K."/>
            <person name="Wu C.I."/>
            <person name="Wu G."/>
            <person name="Yamamoto D."/>
            <person name="Yang H.P."/>
            <person name="Yang S.P."/>
            <person name="Yorke J.A."/>
            <person name="Yoshida K."/>
            <person name="Zdobnov E."/>
            <person name="Zhang P."/>
            <person name="Zhang Y."/>
            <person name="Zimin A.V."/>
            <person name="Baldwin J."/>
            <person name="Abdouelleil A."/>
            <person name="Abdulkadir J."/>
            <person name="Abebe A."/>
            <person name="Abera B."/>
            <person name="Abreu J."/>
            <person name="Acer S.C."/>
            <person name="Aftuck L."/>
            <person name="Alexander A."/>
            <person name="An P."/>
            <person name="Anderson E."/>
            <person name="Anderson S."/>
            <person name="Arachi H."/>
            <person name="Azer M."/>
            <person name="Bachantsang P."/>
            <person name="Barry A."/>
            <person name="Bayul T."/>
            <person name="Berlin A."/>
            <person name="Bessette D."/>
            <person name="Bloom T."/>
            <person name="Blye J."/>
            <person name="Boguslavskiy L."/>
            <person name="Bonnet C."/>
            <person name="Boukhgalter B."/>
            <person name="Bourzgui I."/>
            <person name="Brown A."/>
            <person name="Cahill P."/>
            <person name="Channer S."/>
            <person name="Cheshatsang Y."/>
            <person name="Chuda L."/>
            <person name="Citroen M."/>
            <person name="Collymore A."/>
            <person name="Cooke P."/>
            <person name="Costello M."/>
            <person name="D'Aco K."/>
            <person name="Daza R."/>
            <person name="De Haan G."/>
            <person name="DeGray S."/>
            <person name="DeMaso C."/>
            <person name="Dhargay N."/>
            <person name="Dooley K."/>
            <person name="Dooley E."/>
            <person name="Doricent M."/>
            <person name="Dorje P."/>
            <person name="Dorjee K."/>
            <person name="Dupes A."/>
            <person name="Elong R."/>
            <person name="Falk J."/>
            <person name="Farina A."/>
            <person name="Faro S."/>
            <person name="Ferguson D."/>
            <person name="Fisher S."/>
            <person name="Foley C.D."/>
            <person name="Franke A."/>
            <person name="Friedrich D."/>
            <person name="Gadbois L."/>
            <person name="Gearin G."/>
            <person name="Gearin C.R."/>
            <person name="Giannoukos G."/>
            <person name="Goode T."/>
            <person name="Graham J."/>
            <person name="Grandbois E."/>
            <person name="Grewal S."/>
            <person name="Gyaltsen K."/>
            <person name="Hafez N."/>
            <person name="Hagos B."/>
            <person name="Hall J."/>
            <person name="Henson C."/>
            <person name="Hollinger A."/>
            <person name="Honan T."/>
            <person name="Huard M.D."/>
            <person name="Hughes L."/>
            <person name="Hurhula B."/>
            <person name="Husby M.E."/>
            <person name="Kamat A."/>
            <person name="Kanga B."/>
            <person name="Kashin S."/>
            <person name="Khazanovich D."/>
            <person name="Kisner P."/>
            <person name="Lance K."/>
            <person name="Lara M."/>
            <person name="Lee W."/>
            <person name="Lennon N."/>
            <person name="Letendre F."/>
            <person name="LeVine R."/>
            <person name="Lipovsky A."/>
            <person name="Liu X."/>
            <person name="Liu J."/>
            <person name="Liu S."/>
            <person name="Lokyitsang T."/>
            <person name="Lokyitsang Y."/>
            <person name="Lubonja R."/>
            <person name="Lui A."/>
            <person name="MacDonald P."/>
            <person name="Magnisalis V."/>
            <person name="Maru K."/>
            <person name="Matthews C."/>
            <person name="McCusker W."/>
            <person name="McDonough S."/>
            <person name="Mehta T."/>
            <person name="Meldrim J."/>
            <person name="Meneus L."/>
            <person name="Mihai O."/>
            <person name="Mihalev A."/>
            <person name="Mihova T."/>
            <person name="Mittelman R."/>
            <person name="Mlenga V."/>
            <person name="Montmayeur A."/>
            <person name="Mulrain L."/>
            <person name="Navidi A."/>
            <person name="Naylor J."/>
            <person name="Negash T."/>
            <person name="Nguyen T."/>
            <person name="Nguyen N."/>
            <person name="Nicol R."/>
            <person name="Norbu C."/>
            <person name="Norbu N."/>
            <person name="Novod N."/>
            <person name="O'Neill B."/>
            <person name="Osman S."/>
            <person name="Markiewicz E."/>
            <person name="Oyono O.L."/>
            <person name="Patti C."/>
            <person name="Phunkhang P."/>
            <person name="Pierre F."/>
            <person name="Priest M."/>
            <person name="Raghuraman S."/>
            <person name="Rege F."/>
            <person name="Reyes R."/>
            <person name="Rise C."/>
            <person name="Rogov P."/>
            <person name="Ross K."/>
            <person name="Ryan E."/>
            <person name="Settipalli S."/>
            <person name="Shea T."/>
            <person name="Sherpa N."/>
            <person name="Shi L."/>
            <person name="Shih D."/>
            <person name="Sparrow T."/>
            <person name="Spaulding J."/>
            <person name="Stalker J."/>
            <person name="Stange-Thomann N."/>
            <person name="Stavropoulos S."/>
            <person name="Stone C."/>
            <person name="Strader C."/>
            <person name="Tesfaye S."/>
            <person name="Thomson T."/>
            <person name="Thoulutsang Y."/>
            <person name="Thoulutsang D."/>
            <person name="Topham K."/>
            <person name="Topping I."/>
            <person name="Tsamla T."/>
            <person name="Vassiliev H."/>
            <person name="Vo A."/>
            <person name="Wangchuk T."/>
            <person name="Wangdi T."/>
            <person name="Weiand M."/>
            <person name="Wilkinson J."/>
            <person name="Wilson A."/>
            <person name="Yadav S."/>
            <person name="Young G."/>
            <person name="Yu Q."/>
            <person name="Zembek L."/>
            <person name="Zhong D."/>
            <person name="Zimmer A."/>
            <person name="Zwirko Z."/>
            <person name="Jaffe D.B."/>
            <person name="Alvarez P."/>
            <person name="Brockman W."/>
            <person name="Butler J."/>
            <person name="Chin C."/>
            <person name="Gnerre S."/>
            <person name="Grabherr M."/>
            <person name="Kleber M."/>
            <person name="Mauceli E."/>
            <person name="MacCallum I."/>
        </authorList>
    </citation>
    <scope>NUCLEOTIDE SEQUENCE [LARGE SCALE GENOMIC DNA]</scope>
    <source>
        <strain evidence="10">Tucson 14030-0811.24</strain>
    </source>
</reference>
<dbReference type="InterPro" id="IPR020846">
    <property type="entry name" value="MFS_dom"/>
</dbReference>
<feature type="transmembrane region" description="Helical" evidence="7">
    <location>
        <begin position="632"/>
        <end position="653"/>
    </location>
</feature>
<dbReference type="InterPro" id="IPR036259">
    <property type="entry name" value="MFS_trans_sf"/>
</dbReference>
<comment type="subcellular location">
    <subcellularLocation>
        <location evidence="1">Membrane</location>
        <topology evidence="1">Multi-pass membrane protein</topology>
    </subcellularLocation>
</comment>
<evidence type="ECO:0000256" key="5">
    <source>
        <dbReference type="ARBA" id="ARBA00023136"/>
    </source>
</evidence>
<feature type="transmembrane region" description="Helical" evidence="7">
    <location>
        <begin position="329"/>
        <end position="349"/>
    </location>
</feature>
<keyword evidence="3 7" id="KW-0812">Transmembrane</keyword>
<dbReference type="Proteomes" id="UP000007798">
    <property type="component" value="Unassembled WGS sequence"/>
</dbReference>
<feature type="transmembrane region" description="Helical" evidence="7">
    <location>
        <begin position="540"/>
        <end position="558"/>
    </location>
</feature>
<dbReference type="OrthoDB" id="419616at2759"/>
<feature type="domain" description="Major facilitator superfamily (MFS) profile" evidence="8">
    <location>
        <begin position="294"/>
        <end position="706"/>
    </location>
</feature>
<dbReference type="CDD" id="cd17387">
    <property type="entry name" value="MFS_MFSD14"/>
    <property type="match status" value="1"/>
</dbReference>
<feature type="compositionally biased region" description="Low complexity" evidence="6">
    <location>
        <begin position="98"/>
        <end position="110"/>
    </location>
</feature>
<evidence type="ECO:0000256" key="4">
    <source>
        <dbReference type="ARBA" id="ARBA00022989"/>
    </source>
</evidence>
<evidence type="ECO:0000256" key="3">
    <source>
        <dbReference type="ARBA" id="ARBA00022692"/>
    </source>
</evidence>
<feature type="transmembrane region" description="Helical" evidence="7">
    <location>
        <begin position="593"/>
        <end position="620"/>
    </location>
</feature>
<feature type="compositionally biased region" description="Basic and acidic residues" evidence="6">
    <location>
        <begin position="14"/>
        <end position="24"/>
    </location>
</feature>
<evidence type="ECO:0000256" key="2">
    <source>
        <dbReference type="ARBA" id="ARBA00022448"/>
    </source>
</evidence>
<dbReference type="FunCoup" id="A0A0Q9X2Z9">
    <property type="interactions" value="1361"/>
</dbReference>
<feature type="transmembrane region" description="Helical" evidence="7">
    <location>
        <begin position="298"/>
        <end position="317"/>
    </location>
</feature>
<feature type="transmembrane region" description="Helical" evidence="7">
    <location>
        <begin position="361"/>
        <end position="377"/>
    </location>
</feature>
<feature type="transmembrane region" description="Helical" evidence="7">
    <location>
        <begin position="570"/>
        <end position="587"/>
    </location>
</feature>
<evidence type="ECO:0000256" key="6">
    <source>
        <dbReference type="SAM" id="MobiDB-lite"/>
    </source>
</evidence>
<dbReference type="STRING" id="7260.A0A0Q9X2Z9"/>
<feature type="compositionally biased region" description="Basic and acidic residues" evidence="6">
    <location>
        <begin position="31"/>
        <end position="55"/>
    </location>
</feature>
<feature type="region of interest" description="Disordered" evidence="6">
    <location>
        <begin position="1"/>
        <end position="81"/>
    </location>
</feature>
<keyword evidence="5 7" id="KW-0472">Membrane</keyword>
<dbReference type="InterPro" id="IPR001958">
    <property type="entry name" value="Tet-R_TetA/multi-R_MdtG-like"/>
</dbReference>
<dbReference type="InParanoid" id="A0A0Q9X2Z9"/>
<feature type="transmembrane region" description="Helical" evidence="7">
    <location>
        <begin position="442"/>
        <end position="467"/>
    </location>
</feature>
<evidence type="ECO:0000256" key="1">
    <source>
        <dbReference type="ARBA" id="ARBA00004141"/>
    </source>
</evidence>
<name>A0A0Q9X2Z9_DROWI</name>
<dbReference type="EMBL" id="CH964154">
    <property type="protein sequence ID" value="KRF99184.1"/>
    <property type="molecule type" value="Genomic_DNA"/>
</dbReference>
<feature type="transmembrane region" description="Helical" evidence="7">
    <location>
        <begin position="504"/>
        <end position="528"/>
    </location>
</feature>